<feature type="region of interest" description="Disordered" evidence="1">
    <location>
        <begin position="115"/>
        <end position="273"/>
    </location>
</feature>
<feature type="compositionally biased region" description="Polar residues" evidence="1">
    <location>
        <begin position="162"/>
        <end position="171"/>
    </location>
</feature>
<feature type="compositionally biased region" description="Basic and acidic residues" evidence="1">
    <location>
        <begin position="199"/>
        <end position="273"/>
    </location>
</feature>
<dbReference type="GO" id="GO:0005783">
    <property type="term" value="C:endoplasmic reticulum"/>
    <property type="evidence" value="ECO:0007669"/>
    <property type="project" value="TreeGrafter"/>
</dbReference>
<dbReference type="InterPro" id="IPR036249">
    <property type="entry name" value="Thioredoxin-like_sf"/>
</dbReference>
<keyword evidence="3" id="KW-1185">Reference proteome</keyword>
<dbReference type="PANTHER" id="PTHR46424:SF1">
    <property type="entry name" value="UBX DOMAIN-CONTAINING PROTEIN 4"/>
    <property type="match status" value="1"/>
</dbReference>
<dbReference type="Pfam" id="PF23187">
    <property type="entry name" value="UBX7_N"/>
    <property type="match status" value="1"/>
</dbReference>
<dbReference type="Gene3D" id="3.40.30.10">
    <property type="entry name" value="Glutaredoxin"/>
    <property type="match status" value="1"/>
</dbReference>
<dbReference type="PANTHER" id="PTHR46424">
    <property type="entry name" value="UBX DOMAIN-CONTAINING PROTEIN 4"/>
    <property type="match status" value="1"/>
</dbReference>
<accession>A0AAV2S5F0</accession>
<evidence type="ECO:0008006" key="4">
    <source>
        <dbReference type="Google" id="ProtNLM"/>
    </source>
</evidence>
<gene>
    <name evidence="2" type="ORF">MNOR_LOCUS32083</name>
</gene>
<evidence type="ECO:0000256" key="1">
    <source>
        <dbReference type="SAM" id="MobiDB-lite"/>
    </source>
</evidence>
<reference evidence="2 3" key="1">
    <citation type="submission" date="2024-05" db="EMBL/GenBank/DDBJ databases">
        <authorList>
            <person name="Wallberg A."/>
        </authorList>
    </citation>
    <scope>NUCLEOTIDE SEQUENCE [LARGE SCALE GENOMIC DNA]</scope>
</reference>
<feature type="non-terminal residue" evidence="2">
    <location>
        <position position="273"/>
    </location>
</feature>
<sequence>MQWFEGSIVQAVTEAKNANAIFVVYVHDSSEASTQTDLVLNDTEVSSVLSTTQFVAIKLENGTDGAKQFSQIYPLVLVPSLFFISGQSGVPLEIVGGAFSRDDLLNKLYKLNPTCEQDNSPVSQSNKNKETEESASSESKETADLEKDSSMEAFPTAEVDTIQETTSSEAPTTRPPAAQDTESSACSPGQIDDLSNVPLEERLERAKIILEEKQANKQKEKEEEDRRKEVERRQTGKDVAKQRQLQHKEELRNAAEERRKDKQDDKLARERVK</sequence>
<dbReference type="SUPFAM" id="SSF52833">
    <property type="entry name" value="Thioredoxin-like"/>
    <property type="match status" value="1"/>
</dbReference>
<dbReference type="GO" id="GO:0036503">
    <property type="term" value="P:ERAD pathway"/>
    <property type="evidence" value="ECO:0007669"/>
    <property type="project" value="TreeGrafter"/>
</dbReference>
<organism evidence="2 3">
    <name type="scientific">Meganyctiphanes norvegica</name>
    <name type="common">Northern krill</name>
    <name type="synonym">Thysanopoda norvegica</name>
    <dbReference type="NCBI Taxonomy" id="48144"/>
    <lineage>
        <taxon>Eukaryota</taxon>
        <taxon>Metazoa</taxon>
        <taxon>Ecdysozoa</taxon>
        <taxon>Arthropoda</taxon>
        <taxon>Crustacea</taxon>
        <taxon>Multicrustacea</taxon>
        <taxon>Malacostraca</taxon>
        <taxon>Eumalacostraca</taxon>
        <taxon>Eucarida</taxon>
        <taxon>Euphausiacea</taxon>
        <taxon>Euphausiidae</taxon>
        <taxon>Meganyctiphanes</taxon>
    </lineage>
</organism>
<dbReference type="EMBL" id="CAXKWB010042734">
    <property type="protein sequence ID" value="CAL4158408.1"/>
    <property type="molecule type" value="Genomic_DNA"/>
</dbReference>
<feature type="compositionally biased region" description="Polar residues" evidence="1">
    <location>
        <begin position="115"/>
        <end position="124"/>
    </location>
</feature>
<feature type="compositionally biased region" description="Basic and acidic residues" evidence="1">
    <location>
        <begin position="127"/>
        <end position="150"/>
    </location>
</feature>
<name>A0AAV2S5F0_MEGNR</name>
<dbReference type="AlphaFoldDB" id="A0AAV2S5F0"/>
<dbReference type="Proteomes" id="UP001497623">
    <property type="component" value="Unassembled WGS sequence"/>
</dbReference>
<comment type="caution">
    <text evidence="2">The sequence shown here is derived from an EMBL/GenBank/DDBJ whole genome shotgun (WGS) entry which is preliminary data.</text>
</comment>
<evidence type="ECO:0000313" key="3">
    <source>
        <dbReference type="Proteomes" id="UP001497623"/>
    </source>
</evidence>
<evidence type="ECO:0000313" key="2">
    <source>
        <dbReference type="EMBL" id="CAL4158408.1"/>
    </source>
</evidence>
<proteinExistence type="predicted"/>
<protein>
    <recommendedName>
        <fullName evidence="4">UBX domain-containing protein</fullName>
    </recommendedName>
</protein>